<feature type="domain" description="Thioredoxin" evidence="3">
    <location>
        <begin position="7"/>
        <end position="154"/>
    </location>
</feature>
<proteinExistence type="predicted"/>
<keyword evidence="2" id="KW-0732">Signal</keyword>
<dbReference type="GO" id="GO:0015035">
    <property type="term" value="F:protein-disulfide reductase activity"/>
    <property type="evidence" value="ECO:0007669"/>
    <property type="project" value="TreeGrafter"/>
</dbReference>
<name>C5DF81_LACTC</name>
<gene>
    <name evidence="4" type="ordered locus">KLTH0D12936g</name>
</gene>
<dbReference type="InParanoid" id="C5DF81"/>
<dbReference type="FunCoup" id="C5DF81">
    <property type="interactions" value="231"/>
</dbReference>
<feature type="compositionally biased region" description="Basic residues" evidence="1">
    <location>
        <begin position="293"/>
        <end position="302"/>
    </location>
</feature>
<dbReference type="CDD" id="cd03002">
    <property type="entry name" value="PDI_a_MPD1_like"/>
    <property type="match status" value="1"/>
</dbReference>
<dbReference type="GeneID" id="8295514"/>
<dbReference type="PANTHER" id="PTHR45815">
    <property type="entry name" value="PROTEIN DISULFIDE-ISOMERASE A6"/>
    <property type="match status" value="1"/>
</dbReference>
<dbReference type="InterPro" id="IPR017937">
    <property type="entry name" value="Thioredoxin_CS"/>
</dbReference>
<feature type="chain" id="PRO_5002950448" evidence="2">
    <location>
        <begin position="19"/>
        <end position="311"/>
    </location>
</feature>
<dbReference type="Gene3D" id="3.40.30.10">
    <property type="entry name" value="Glutaredoxin"/>
    <property type="match status" value="2"/>
</dbReference>
<dbReference type="PROSITE" id="PS51352">
    <property type="entry name" value="THIOREDOXIN_2"/>
    <property type="match status" value="1"/>
</dbReference>
<dbReference type="PRINTS" id="PR00421">
    <property type="entry name" value="THIOREDOXIN"/>
</dbReference>
<dbReference type="OrthoDB" id="10264505at2759"/>
<dbReference type="AlphaFoldDB" id="C5DF81"/>
<keyword evidence="5" id="KW-1185">Reference proteome</keyword>
<dbReference type="HOGENOM" id="CLU_059951_0_0_1"/>
<dbReference type="InterPro" id="IPR013766">
    <property type="entry name" value="Thioredoxin_domain"/>
</dbReference>
<evidence type="ECO:0000313" key="4">
    <source>
        <dbReference type="EMBL" id="CAR22836.1"/>
    </source>
</evidence>
<dbReference type="STRING" id="559295.C5DF81"/>
<feature type="signal peptide" evidence="2">
    <location>
        <begin position="1"/>
        <end position="18"/>
    </location>
</feature>
<sequence>MLLQRLWLVFLGLCVVWAQNFYDNSPHIMELTPKSFDKVVHKTNYTTLVEFYAPWCGYCKMLKPILQRAAKNLDGIVQVASVNCDLAKNKQLCAKYRVEGFPILMVFRPPKVDLSKKGKDRLKLGNHASEVYKGERKLRPIVDFSISRVKNYITRITRLEKLVQHLNRNNEVRYKAVLFSKKDKISPLYKSLALDWLGSVDFSLFLNSKLSTTPEALRDLHPEFQNFLSELRENANDLEKSMLVLFDTQDHRYYIYEEESFEKVNIWKLLSKFASPNEGPFTKRQDFLDALKSNKKTRKPPAKQKLEHDEL</sequence>
<dbReference type="KEGG" id="lth:KLTH0D12936g"/>
<evidence type="ECO:0000313" key="5">
    <source>
        <dbReference type="Proteomes" id="UP000002036"/>
    </source>
</evidence>
<evidence type="ECO:0000259" key="3">
    <source>
        <dbReference type="PROSITE" id="PS51352"/>
    </source>
</evidence>
<dbReference type="GO" id="GO:0005788">
    <property type="term" value="C:endoplasmic reticulum lumen"/>
    <property type="evidence" value="ECO:0007669"/>
    <property type="project" value="TreeGrafter"/>
</dbReference>
<dbReference type="PROSITE" id="PS00194">
    <property type="entry name" value="THIOREDOXIN_1"/>
    <property type="match status" value="1"/>
</dbReference>
<dbReference type="SUPFAM" id="SSF52833">
    <property type="entry name" value="Thioredoxin-like"/>
    <property type="match status" value="1"/>
</dbReference>
<dbReference type="RefSeq" id="XP_002553274.1">
    <property type="nucleotide sequence ID" value="XM_002553228.1"/>
</dbReference>
<feature type="region of interest" description="Disordered" evidence="1">
    <location>
        <begin position="292"/>
        <end position="311"/>
    </location>
</feature>
<evidence type="ECO:0000256" key="2">
    <source>
        <dbReference type="SAM" id="SignalP"/>
    </source>
</evidence>
<dbReference type="Pfam" id="PF00085">
    <property type="entry name" value="Thioredoxin"/>
    <property type="match status" value="1"/>
</dbReference>
<reference evidence="4 5" key="1">
    <citation type="journal article" date="2009" name="Genome Res.">
        <title>Comparative genomics of protoploid Saccharomycetaceae.</title>
        <authorList>
            <consortium name="The Genolevures Consortium"/>
            <person name="Souciet J.-L."/>
            <person name="Dujon B."/>
            <person name="Gaillardin C."/>
            <person name="Johnston M."/>
            <person name="Baret P.V."/>
            <person name="Cliften P."/>
            <person name="Sherman D.J."/>
            <person name="Weissenbach J."/>
            <person name="Westhof E."/>
            <person name="Wincker P."/>
            <person name="Jubin C."/>
            <person name="Poulain J."/>
            <person name="Barbe V."/>
            <person name="Segurens B."/>
            <person name="Artiguenave F."/>
            <person name="Anthouard V."/>
            <person name="Vacherie B."/>
            <person name="Val M.-E."/>
            <person name="Fulton R.S."/>
            <person name="Minx P."/>
            <person name="Wilson R."/>
            <person name="Durrens P."/>
            <person name="Jean G."/>
            <person name="Marck C."/>
            <person name="Martin T."/>
            <person name="Nikolski M."/>
            <person name="Rolland T."/>
            <person name="Seret M.-L."/>
            <person name="Casaregola S."/>
            <person name="Despons L."/>
            <person name="Fairhead C."/>
            <person name="Fischer G."/>
            <person name="Lafontaine I."/>
            <person name="Leh V."/>
            <person name="Lemaire M."/>
            <person name="de Montigny J."/>
            <person name="Neuveglise C."/>
            <person name="Thierry A."/>
            <person name="Blanc-Lenfle I."/>
            <person name="Bleykasten C."/>
            <person name="Diffels J."/>
            <person name="Fritsch E."/>
            <person name="Frangeul L."/>
            <person name="Goeffon A."/>
            <person name="Jauniaux N."/>
            <person name="Kachouri-Lafond R."/>
            <person name="Payen C."/>
            <person name="Potier S."/>
            <person name="Pribylova L."/>
            <person name="Ozanne C."/>
            <person name="Richard G.-F."/>
            <person name="Sacerdot C."/>
            <person name="Straub M.-L."/>
            <person name="Talla E."/>
        </authorList>
    </citation>
    <scope>NUCLEOTIDE SEQUENCE [LARGE SCALE GENOMIC DNA]</scope>
    <source>
        <strain evidence="5">ATCC 56472 / CBS 6340 / NRRL Y-8284</strain>
    </source>
</reference>
<protein>
    <submittedName>
        <fullName evidence="4">KLTH0D12936p</fullName>
    </submittedName>
</protein>
<dbReference type="Proteomes" id="UP000002036">
    <property type="component" value="Chromosome D"/>
</dbReference>
<dbReference type="InterPro" id="IPR036249">
    <property type="entry name" value="Thioredoxin-like_sf"/>
</dbReference>
<dbReference type="eggNOG" id="KOG0191">
    <property type="taxonomic scope" value="Eukaryota"/>
</dbReference>
<dbReference type="EMBL" id="CU928168">
    <property type="protein sequence ID" value="CAR22836.1"/>
    <property type="molecule type" value="Genomic_DNA"/>
</dbReference>
<accession>C5DF81</accession>
<evidence type="ECO:0000256" key="1">
    <source>
        <dbReference type="SAM" id="MobiDB-lite"/>
    </source>
</evidence>
<organism evidence="4 5">
    <name type="scientific">Lachancea thermotolerans (strain ATCC 56472 / CBS 6340 / NRRL Y-8284)</name>
    <name type="common">Yeast</name>
    <name type="synonym">Kluyveromyces thermotolerans</name>
    <dbReference type="NCBI Taxonomy" id="559295"/>
    <lineage>
        <taxon>Eukaryota</taxon>
        <taxon>Fungi</taxon>
        <taxon>Dikarya</taxon>
        <taxon>Ascomycota</taxon>
        <taxon>Saccharomycotina</taxon>
        <taxon>Saccharomycetes</taxon>
        <taxon>Saccharomycetales</taxon>
        <taxon>Saccharomycetaceae</taxon>
        <taxon>Lachancea</taxon>
    </lineage>
</organism>
<dbReference type="GO" id="GO:0034976">
    <property type="term" value="P:response to endoplasmic reticulum stress"/>
    <property type="evidence" value="ECO:0007669"/>
    <property type="project" value="TreeGrafter"/>
</dbReference>
<dbReference type="OMA" id="QVASVNC"/>
<dbReference type="PANTHER" id="PTHR45815:SF3">
    <property type="entry name" value="PROTEIN DISULFIDE-ISOMERASE A6"/>
    <property type="match status" value="1"/>
</dbReference>